<feature type="binding site" evidence="6">
    <location>
        <position position="105"/>
    </location>
    <ligand>
        <name>a divalent metal cation</name>
        <dbReference type="ChEBI" id="CHEBI:60240"/>
        <label>2</label>
        <note>catalytic</note>
    </ligand>
</feature>
<gene>
    <name evidence="6" type="primary">map</name>
    <name evidence="9" type="ORF">US11_C0001G0119</name>
</gene>
<dbReference type="PANTHER" id="PTHR43330:SF27">
    <property type="entry name" value="METHIONINE AMINOPEPTIDASE"/>
    <property type="match status" value="1"/>
</dbReference>
<dbReference type="Pfam" id="PF00557">
    <property type="entry name" value="Peptidase_M24"/>
    <property type="match status" value="1"/>
</dbReference>
<name>A0A0G0EM28_9BACT</name>
<keyword evidence="2 6" id="KW-0031">Aminopeptidase</keyword>
<feature type="binding site" evidence="6">
    <location>
        <position position="204"/>
    </location>
    <ligand>
        <name>a divalent metal cation</name>
        <dbReference type="ChEBI" id="CHEBI:60240"/>
        <label>2</label>
        <note>catalytic</note>
    </ligand>
</feature>
<protein>
    <recommendedName>
        <fullName evidence="6 7">Methionine aminopeptidase</fullName>
        <shortName evidence="6">MAP</shortName>
        <shortName evidence="6">MetAP</shortName>
        <ecNumber evidence="6 7">3.4.11.18</ecNumber>
    </recommendedName>
    <alternativeName>
        <fullName evidence="6">Peptidase M</fullName>
    </alternativeName>
</protein>
<evidence type="ECO:0000256" key="3">
    <source>
        <dbReference type="ARBA" id="ARBA00022670"/>
    </source>
</evidence>
<evidence type="ECO:0000313" key="10">
    <source>
        <dbReference type="Proteomes" id="UP000034344"/>
    </source>
</evidence>
<dbReference type="EC" id="3.4.11.18" evidence="6 7"/>
<keyword evidence="3 6" id="KW-0645">Protease</keyword>
<dbReference type="Proteomes" id="UP000034344">
    <property type="component" value="Unassembled WGS sequence"/>
</dbReference>
<dbReference type="GO" id="GO:0005829">
    <property type="term" value="C:cytosol"/>
    <property type="evidence" value="ECO:0007669"/>
    <property type="project" value="TreeGrafter"/>
</dbReference>
<evidence type="ECO:0000256" key="5">
    <source>
        <dbReference type="ARBA" id="ARBA00022801"/>
    </source>
</evidence>
<accession>A0A0G0EM28</accession>
<evidence type="ECO:0000256" key="1">
    <source>
        <dbReference type="ARBA" id="ARBA00002521"/>
    </source>
</evidence>
<keyword evidence="4 6" id="KW-0479">Metal-binding</keyword>
<comment type="similarity">
    <text evidence="6">Belongs to the peptidase M24A family. Methionine aminopeptidase type 1 subfamily.</text>
</comment>
<feature type="binding site" evidence="6">
    <location>
        <position position="169"/>
    </location>
    <ligand>
        <name>a divalent metal cation</name>
        <dbReference type="ChEBI" id="CHEBI:60240"/>
        <label>2</label>
        <note>catalytic</note>
    </ligand>
</feature>
<dbReference type="GO" id="GO:0070006">
    <property type="term" value="F:metalloaminopeptidase activity"/>
    <property type="evidence" value="ECO:0007669"/>
    <property type="project" value="UniProtKB-UniRule"/>
</dbReference>
<dbReference type="Gene3D" id="3.90.230.10">
    <property type="entry name" value="Creatinase/methionine aminopeptidase superfamily"/>
    <property type="match status" value="1"/>
</dbReference>
<dbReference type="PRINTS" id="PR00599">
    <property type="entry name" value="MAPEPTIDASE"/>
</dbReference>
<reference evidence="9 10" key="1">
    <citation type="journal article" date="2015" name="Nature">
        <title>rRNA introns, odd ribosomes, and small enigmatic genomes across a large radiation of phyla.</title>
        <authorList>
            <person name="Brown C.T."/>
            <person name="Hug L.A."/>
            <person name="Thomas B.C."/>
            <person name="Sharon I."/>
            <person name="Castelle C.J."/>
            <person name="Singh A."/>
            <person name="Wilkins M.J."/>
            <person name="Williams K.H."/>
            <person name="Banfield J.F."/>
        </authorList>
    </citation>
    <scope>NUCLEOTIDE SEQUENCE [LARGE SCALE GENOMIC DNA]</scope>
</reference>
<feature type="binding site" evidence="6">
    <location>
        <position position="236"/>
    </location>
    <ligand>
        <name>a divalent metal cation</name>
        <dbReference type="ChEBI" id="CHEBI:60240"/>
        <label>1</label>
    </ligand>
</feature>
<feature type="binding site" evidence="6">
    <location>
        <position position="176"/>
    </location>
    <ligand>
        <name>substrate</name>
    </ligand>
</feature>
<feature type="binding site" evidence="6">
    <location>
        <position position="94"/>
    </location>
    <ligand>
        <name>a divalent metal cation</name>
        <dbReference type="ChEBI" id="CHEBI:60240"/>
        <label>1</label>
    </ligand>
</feature>
<dbReference type="PATRIC" id="fig|1618480.3.peg.126"/>
<evidence type="ECO:0000256" key="6">
    <source>
        <dbReference type="HAMAP-Rule" id="MF_01974"/>
    </source>
</evidence>
<sequence length="250" mass="28198">MIDLKTVKEIEVMGEGGKRLREVVNELLNKIKVGMMTEEIDTEAEKLIVSKGGESSFKKVDNYFWSTCLPVNEQVVHTPPSKRRLMNGDVLTVDIGMYYKGFHTDFATTLIVGETENNRIIPFLDTGKNALYKAIKQVRIGNRLGHISQTIEKEICGNGYFIMKQLTGHGIGRKLHEDPFVLGYLDRSIEKTLLIKPGLVIAIEVIYSMGSEDIFHEKNDDWSIRSKDSSLTACFEHTVAVTEKETIVLT</sequence>
<dbReference type="GO" id="GO:0006508">
    <property type="term" value="P:proteolysis"/>
    <property type="evidence" value="ECO:0007669"/>
    <property type="project" value="UniProtKB-KW"/>
</dbReference>
<comment type="cofactor">
    <cofactor evidence="6">
        <name>Co(2+)</name>
        <dbReference type="ChEBI" id="CHEBI:48828"/>
    </cofactor>
    <cofactor evidence="6">
        <name>Zn(2+)</name>
        <dbReference type="ChEBI" id="CHEBI:29105"/>
    </cofactor>
    <cofactor evidence="6">
        <name>Mn(2+)</name>
        <dbReference type="ChEBI" id="CHEBI:29035"/>
    </cofactor>
    <cofactor evidence="6">
        <name>Fe(2+)</name>
        <dbReference type="ChEBI" id="CHEBI:29033"/>
    </cofactor>
    <text evidence="6">Binds 2 divalent metal cations per subunit. Has a high-affinity and a low affinity metal-binding site. The true nature of the physiological cofactor is under debate. The enzyme is active with cobalt, zinc, manganese or divalent iron ions. Most likely, methionine aminopeptidases function as mononuclear Fe(2+)-metalloproteases under physiological conditions, and the catalytically relevant metal-binding site has been assigned to the histidine-containing high-affinity site.</text>
</comment>
<evidence type="ECO:0000256" key="2">
    <source>
        <dbReference type="ARBA" id="ARBA00022438"/>
    </source>
</evidence>
<feature type="binding site" evidence="6">
    <location>
        <position position="77"/>
    </location>
    <ligand>
        <name>substrate</name>
    </ligand>
</feature>
<comment type="caution">
    <text evidence="9">The sequence shown here is derived from an EMBL/GenBank/DDBJ whole genome shotgun (WGS) entry which is preliminary data.</text>
</comment>
<dbReference type="InterPro" id="IPR036005">
    <property type="entry name" value="Creatinase/aminopeptidase-like"/>
</dbReference>
<organism evidence="9 10">
    <name type="scientific">Candidatus Roizmanbacteria bacterium GW2011_GWA2_36_23</name>
    <dbReference type="NCBI Taxonomy" id="1618480"/>
    <lineage>
        <taxon>Bacteria</taxon>
        <taxon>Candidatus Roizmaniibacteriota</taxon>
    </lineage>
</organism>
<feature type="domain" description="Peptidase M24" evidence="8">
    <location>
        <begin position="13"/>
        <end position="243"/>
    </location>
</feature>
<dbReference type="GO" id="GO:0004239">
    <property type="term" value="F:initiator methionyl aminopeptidase activity"/>
    <property type="evidence" value="ECO:0007669"/>
    <property type="project" value="UniProtKB-UniRule"/>
</dbReference>
<dbReference type="InterPro" id="IPR001714">
    <property type="entry name" value="Pept_M24_MAP"/>
</dbReference>
<dbReference type="NCBIfam" id="TIGR00500">
    <property type="entry name" value="met_pdase_I"/>
    <property type="match status" value="1"/>
</dbReference>
<proteinExistence type="inferred from homology"/>
<evidence type="ECO:0000259" key="8">
    <source>
        <dbReference type="Pfam" id="PF00557"/>
    </source>
</evidence>
<evidence type="ECO:0000256" key="4">
    <source>
        <dbReference type="ARBA" id="ARBA00022723"/>
    </source>
</evidence>
<dbReference type="AlphaFoldDB" id="A0A0G0EM28"/>
<dbReference type="PANTHER" id="PTHR43330">
    <property type="entry name" value="METHIONINE AMINOPEPTIDASE"/>
    <property type="match status" value="1"/>
</dbReference>
<comment type="subunit">
    <text evidence="6">Monomer.</text>
</comment>
<dbReference type="InterPro" id="IPR000994">
    <property type="entry name" value="Pept_M24"/>
</dbReference>
<dbReference type="STRING" id="1618480.US11_C0001G0119"/>
<feature type="binding site" evidence="6">
    <location>
        <position position="105"/>
    </location>
    <ligand>
        <name>a divalent metal cation</name>
        <dbReference type="ChEBI" id="CHEBI:60240"/>
        <label>1</label>
    </ligand>
</feature>
<keyword evidence="5 6" id="KW-0378">Hydrolase</keyword>
<dbReference type="GO" id="GO:0046872">
    <property type="term" value="F:metal ion binding"/>
    <property type="evidence" value="ECO:0007669"/>
    <property type="project" value="UniProtKB-UniRule"/>
</dbReference>
<evidence type="ECO:0000256" key="7">
    <source>
        <dbReference type="RuleBase" id="RU003653"/>
    </source>
</evidence>
<evidence type="ECO:0000313" key="9">
    <source>
        <dbReference type="EMBL" id="KKQ02160.1"/>
    </source>
</evidence>
<dbReference type="EMBL" id="LBRS01000001">
    <property type="protein sequence ID" value="KKQ02160.1"/>
    <property type="molecule type" value="Genomic_DNA"/>
</dbReference>
<comment type="catalytic activity">
    <reaction evidence="6 7">
        <text>Release of N-terminal amino acids, preferentially methionine, from peptides and arylamides.</text>
        <dbReference type="EC" id="3.4.11.18"/>
    </reaction>
</comment>
<comment type="function">
    <text evidence="1 6">Removes the N-terminal methionine from nascent proteins. The N-terminal methionine is often cleaved when the second residue in the primary sequence is small and uncharged (Met-Ala-, Cys, Gly, Pro, Ser, Thr, or Val). Requires deformylation of the N(alpha)-formylated initiator methionine before it can be hydrolyzed.</text>
</comment>
<dbReference type="InterPro" id="IPR002467">
    <property type="entry name" value="Pept_M24A_MAP1"/>
</dbReference>
<dbReference type="SUPFAM" id="SSF55920">
    <property type="entry name" value="Creatinase/aminopeptidase"/>
    <property type="match status" value="1"/>
</dbReference>
<dbReference type="HAMAP" id="MF_01974">
    <property type="entry name" value="MetAP_1"/>
    <property type="match status" value="1"/>
</dbReference>
<feature type="binding site" evidence="6">
    <location>
        <position position="236"/>
    </location>
    <ligand>
        <name>a divalent metal cation</name>
        <dbReference type="ChEBI" id="CHEBI:60240"/>
        <label>2</label>
        <note>catalytic</note>
    </ligand>
</feature>